<accession>A0A378I148</accession>
<dbReference type="EMBL" id="UGNV01000001">
    <property type="protein sequence ID" value="STX28326.1"/>
    <property type="molecule type" value="Genomic_DNA"/>
</dbReference>
<keyword evidence="1" id="KW-1133">Transmembrane helix</keyword>
<organism evidence="2 3">
    <name type="scientific">Legionella beliardensis</name>
    <dbReference type="NCBI Taxonomy" id="91822"/>
    <lineage>
        <taxon>Bacteria</taxon>
        <taxon>Pseudomonadati</taxon>
        <taxon>Pseudomonadota</taxon>
        <taxon>Gammaproteobacteria</taxon>
        <taxon>Legionellales</taxon>
        <taxon>Legionellaceae</taxon>
        <taxon>Legionella</taxon>
    </lineage>
</organism>
<feature type="transmembrane region" description="Helical" evidence="1">
    <location>
        <begin position="125"/>
        <end position="144"/>
    </location>
</feature>
<evidence type="ECO:0000313" key="3">
    <source>
        <dbReference type="Proteomes" id="UP000254968"/>
    </source>
</evidence>
<evidence type="ECO:0000256" key="1">
    <source>
        <dbReference type="SAM" id="Phobius"/>
    </source>
</evidence>
<dbReference type="RefSeq" id="WP_115302085.1">
    <property type="nucleotide sequence ID" value="NZ_CAAAHO010000001.1"/>
</dbReference>
<keyword evidence="1" id="KW-0472">Membrane</keyword>
<sequence>MPNFNFFANFNKKEPLNKLIPDAIVQELLQKIAATPAAENTYQFIDLLKKKRNAFLREIESTSDLNKRNKLIHAYLNFAATVWSCVLDKDNALKNLGKYYLSLDYHLTYQARLSQDELDPTAHQLALGGTISGLGLLALSGIALGISMPIIGIIGLSLALTVLVPSLFYLAVETLPNQIKAIQEEVSLFKGALNIELPKAEITAIKQDERANNDDDSQVIGLNTLYA</sequence>
<name>A0A378I148_9GAMM</name>
<keyword evidence="1" id="KW-0812">Transmembrane</keyword>
<feature type="transmembrane region" description="Helical" evidence="1">
    <location>
        <begin position="150"/>
        <end position="172"/>
    </location>
</feature>
<protein>
    <submittedName>
        <fullName evidence="2">Integral membrane protein (PIN domain superfamily)</fullName>
    </submittedName>
</protein>
<dbReference type="Proteomes" id="UP000254968">
    <property type="component" value="Unassembled WGS sequence"/>
</dbReference>
<keyword evidence="3" id="KW-1185">Reference proteome</keyword>
<evidence type="ECO:0000313" key="2">
    <source>
        <dbReference type="EMBL" id="STX28326.1"/>
    </source>
</evidence>
<dbReference type="OrthoDB" id="5653394at2"/>
<proteinExistence type="predicted"/>
<reference evidence="2 3" key="1">
    <citation type="submission" date="2018-06" db="EMBL/GenBank/DDBJ databases">
        <authorList>
            <consortium name="Pathogen Informatics"/>
            <person name="Doyle S."/>
        </authorList>
    </citation>
    <scope>NUCLEOTIDE SEQUENCE [LARGE SCALE GENOMIC DNA]</scope>
    <source>
        <strain evidence="2 3">NCTC13315</strain>
    </source>
</reference>
<gene>
    <name evidence="2" type="ORF">NCTC13315_00855</name>
</gene>
<dbReference type="AlphaFoldDB" id="A0A378I148"/>